<evidence type="ECO:0000256" key="2">
    <source>
        <dbReference type="SAM" id="Phobius"/>
    </source>
</evidence>
<feature type="compositionally biased region" description="Low complexity" evidence="1">
    <location>
        <begin position="560"/>
        <end position="569"/>
    </location>
</feature>
<feature type="compositionally biased region" description="Basic and acidic residues" evidence="1">
    <location>
        <begin position="428"/>
        <end position="444"/>
    </location>
</feature>
<keyword evidence="2" id="KW-0472">Membrane</keyword>
<dbReference type="OrthoDB" id="5421784at2759"/>
<feature type="compositionally biased region" description="Polar residues" evidence="1">
    <location>
        <begin position="528"/>
        <end position="538"/>
    </location>
</feature>
<keyword evidence="2" id="KW-1133">Transmembrane helix</keyword>
<evidence type="ECO:0000256" key="1">
    <source>
        <dbReference type="SAM" id="MobiDB-lite"/>
    </source>
</evidence>
<dbReference type="EMBL" id="MAVT02000075">
    <property type="protein sequence ID" value="POS80024.1"/>
    <property type="molecule type" value="Genomic_DNA"/>
</dbReference>
<feature type="region of interest" description="Disordered" evidence="1">
    <location>
        <begin position="198"/>
        <end position="229"/>
    </location>
</feature>
<feature type="region of interest" description="Disordered" evidence="1">
    <location>
        <begin position="376"/>
        <end position="410"/>
    </location>
</feature>
<feature type="region of interest" description="Disordered" evidence="1">
    <location>
        <begin position="513"/>
        <end position="575"/>
    </location>
</feature>
<organism evidence="3 4">
    <name type="scientific">Diaporthe helianthi</name>
    <dbReference type="NCBI Taxonomy" id="158607"/>
    <lineage>
        <taxon>Eukaryota</taxon>
        <taxon>Fungi</taxon>
        <taxon>Dikarya</taxon>
        <taxon>Ascomycota</taxon>
        <taxon>Pezizomycotina</taxon>
        <taxon>Sordariomycetes</taxon>
        <taxon>Sordariomycetidae</taxon>
        <taxon>Diaporthales</taxon>
        <taxon>Diaporthaceae</taxon>
        <taxon>Diaporthe</taxon>
    </lineage>
</organism>
<accession>A0A2P5IBZ3</accession>
<feature type="region of interest" description="Disordered" evidence="1">
    <location>
        <begin position="249"/>
        <end position="330"/>
    </location>
</feature>
<dbReference type="AlphaFoldDB" id="A0A2P5IBZ3"/>
<name>A0A2P5IBZ3_DIAHE</name>
<feature type="region of interest" description="Disordered" evidence="1">
    <location>
        <begin position="423"/>
        <end position="475"/>
    </location>
</feature>
<feature type="compositionally biased region" description="Low complexity" evidence="1">
    <location>
        <begin position="249"/>
        <end position="293"/>
    </location>
</feature>
<feature type="compositionally biased region" description="Low complexity" evidence="1">
    <location>
        <begin position="125"/>
        <end position="141"/>
    </location>
</feature>
<feature type="transmembrane region" description="Helical" evidence="2">
    <location>
        <begin position="333"/>
        <end position="355"/>
    </location>
</feature>
<feature type="compositionally biased region" description="Gly residues" evidence="1">
    <location>
        <begin position="386"/>
        <end position="400"/>
    </location>
</feature>
<feature type="region of interest" description="Disordered" evidence="1">
    <location>
        <begin position="112"/>
        <end position="141"/>
    </location>
</feature>
<sequence>MTNHLYGSSLFQARKTDHVRQRHHPHLHGRSLNHIRSHAQFHRRQEENETADLDPGDPTITEVVQTISIVQVIDGSGAIIETQTFASEPQTNVVDAETGSTIAPNVKVVSLTSDPAGPATEDPVSATSETAPPAASPSDASLTAITSSIPPAETTNVATIVPTLSLPPNLSLPPTLSPSSSFPSLSSTFNSTISSLTSSPSSLLSSSSTRSNSTVTSSTSSGSSTVPPSLSSLVTSLSTSFSADLISGTASSSPSSSLSGLTSGSSSATTSSAGASSTSSDSDSLSSSPSPTFGIGGGDGSSGTSILATPSSSSTSASSGASDDDGTPPTGTVVGGVVGGVAGLALLVAFAFMLLKLRKRGWCHLPLRGDDRSITPATRAVSAGPSGDGNGGGGGGGGSSAYGTMQQQRSSAPYSVASSLAALAGKRSSRERSNTGSEMAERGFVRVSGKKLPPVLQYGGDGYSDPRDRSSQHSDATVYRDSMAVFNQISAPQRLALGSPMRPESGVMVYNPGPAKTPVTGEVPKTIDSPTLPRNSTLPPAADDVGRTLAAQDHSRDGAASRASRGSARFTEQLS</sequence>
<dbReference type="InParanoid" id="A0A2P5IBZ3"/>
<proteinExistence type="predicted"/>
<keyword evidence="4" id="KW-1185">Reference proteome</keyword>
<protein>
    <submittedName>
        <fullName evidence="3">Uncharacterized protein</fullName>
    </submittedName>
</protein>
<reference evidence="3" key="1">
    <citation type="submission" date="2017-09" db="EMBL/GenBank/DDBJ databases">
        <title>Polyketide synthases of a Diaporthe helianthi virulent isolate.</title>
        <authorList>
            <person name="Baroncelli R."/>
        </authorList>
    </citation>
    <scope>NUCLEOTIDE SEQUENCE [LARGE SCALE GENOMIC DNA]</scope>
    <source>
        <strain evidence="3">7/96</strain>
    </source>
</reference>
<evidence type="ECO:0000313" key="3">
    <source>
        <dbReference type="EMBL" id="POS80024.1"/>
    </source>
</evidence>
<evidence type="ECO:0000313" key="4">
    <source>
        <dbReference type="Proteomes" id="UP000094444"/>
    </source>
</evidence>
<dbReference type="STRING" id="158607.A0A2P5IBZ3"/>
<feature type="compositionally biased region" description="Low complexity" evidence="1">
    <location>
        <begin position="302"/>
        <end position="330"/>
    </location>
</feature>
<comment type="caution">
    <text evidence="3">The sequence shown here is derived from an EMBL/GenBank/DDBJ whole genome shotgun (WGS) entry which is preliminary data.</text>
</comment>
<keyword evidence="2" id="KW-0812">Transmembrane</keyword>
<gene>
    <name evidence="3" type="ORF">DHEL01_v201597</name>
</gene>
<dbReference type="Proteomes" id="UP000094444">
    <property type="component" value="Unassembled WGS sequence"/>
</dbReference>